<reference evidence="1" key="1">
    <citation type="journal article" date="2020" name="mSystems">
        <title>Genome- and Community-Level Interaction Insights into Carbon Utilization and Element Cycling Functions of Hydrothermarchaeota in Hydrothermal Sediment.</title>
        <authorList>
            <person name="Zhou Z."/>
            <person name="Liu Y."/>
            <person name="Xu W."/>
            <person name="Pan J."/>
            <person name="Luo Z.H."/>
            <person name="Li M."/>
        </authorList>
    </citation>
    <scope>NUCLEOTIDE SEQUENCE [LARGE SCALE GENOMIC DNA]</scope>
    <source>
        <strain evidence="1">SpSt-402</strain>
    </source>
</reference>
<gene>
    <name evidence="1" type="ORF">ENR47_10920</name>
</gene>
<proteinExistence type="predicted"/>
<sequence length="199" mass="23020">MRNSLFPTQQQTFDRMLRQLPAHAVVEILGNSGSGKSTLLHYAHHHLGGELLQLYDFIDQTRHYHPLALEEAFEQMVMSAFRSHSVVLIDDLQILLQVCHTNTPRDGLLTLPLRKLGAYATRTQKKLVVATDHRCYRLSLIYPETETVRINEFQAIDYGFLCYCYLDDAIAARLDYDKIYRFASNLNAYQLRRACLELN</sequence>
<name>A0A832H4D0_9CYAN</name>
<evidence type="ECO:0008006" key="2">
    <source>
        <dbReference type="Google" id="ProtNLM"/>
    </source>
</evidence>
<dbReference type="SUPFAM" id="SSF52540">
    <property type="entry name" value="P-loop containing nucleoside triphosphate hydrolases"/>
    <property type="match status" value="1"/>
</dbReference>
<protein>
    <recommendedName>
        <fullName evidence="2">AAA+ ATPase domain-containing protein</fullName>
    </recommendedName>
</protein>
<dbReference type="InterPro" id="IPR027417">
    <property type="entry name" value="P-loop_NTPase"/>
</dbReference>
<evidence type="ECO:0000313" key="1">
    <source>
        <dbReference type="EMBL" id="HGW94777.1"/>
    </source>
</evidence>
<organism evidence="1">
    <name type="scientific">Oscillatoriales cyanobacterium SpSt-402</name>
    <dbReference type="NCBI Taxonomy" id="2282168"/>
    <lineage>
        <taxon>Bacteria</taxon>
        <taxon>Bacillati</taxon>
        <taxon>Cyanobacteriota</taxon>
        <taxon>Cyanophyceae</taxon>
        <taxon>Oscillatoriophycideae</taxon>
        <taxon>Oscillatoriales</taxon>
    </lineage>
</organism>
<dbReference type="EMBL" id="DSRD01000677">
    <property type="protein sequence ID" value="HGW94777.1"/>
    <property type="molecule type" value="Genomic_DNA"/>
</dbReference>
<dbReference type="AlphaFoldDB" id="A0A832H4D0"/>
<accession>A0A832H4D0</accession>
<comment type="caution">
    <text evidence="1">The sequence shown here is derived from an EMBL/GenBank/DDBJ whole genome shotgun (WGS) entry which is preliminary data.</text>
</comment>
<dbReference type="Gene3D" id="3.40.50.300">
    <property type="entry name" value="P-loop containing nucleotide triphosphate hydrolases"/>
    <property type="match status" value="1"/>
</dbReference>